<dbReference type="RefSeq" id="WP_171469550.1">
    <property type="nucleotide sequence ID" value="NZ_CP053452.2"/>
</dbReference>
<proteinExistence type="predicted"/>
<dbReference type="Proteomes" id="UP000503447">
    <property type="component" value="Chromosome"/>
</dbReference>
<evidence type="ECO:0000313" key="2">
    <source>
        <dbReference type="Proteomes" id="UP000503447"/>
    </source>
</evidence>
<name>A0A6M5YH21_9BACT</name>
<accession>A0A6M5YH21</accession>
<reference evidence="2" key="1">
    <citation type="submission" date="2020-05" db="EMBL/GenBank/DDBJ databases">
        <title>Frigoriglobus tundricola gen. nov., sp. nov., a psychrotolerant cellulolytic planctomycete of the family Gemmataceae with two divergent copies of 16S rRNA gene.</title>
        <authorList>
            <person name="Kulichevskaya I.S."/>
            <person name="Ivanova A.A."/>
            <person name="Naumoff D.G."/>
            <person name="Beletsky A.V."/>
            <person name="Rijpstra W.I.C."/>
            <person name="Sinninghe Damste J.S."/>
            <person name="Mardanov A.V."/>
            <person name="Ravin N.V."/>
            <person name="Dedysh S.N."/>
        </authorList>
    </citation>
    <scope>NUCLEOTIDE SEQUENCE [LARGE SCALE GENOMIC DNA]</scope>
    <source>
        <strain evidence="2">PL17</strain>
    </source>
</reference>
<gene>
    <name evidence="1" type="ORF">FTUN_0851</name>
</gene>
<sequence>MQSDYLDRTDLYRLADDGCPHVPDRDTNTHDLSDFWAALGKDDRAVG</sequence>
<dbReference type="EMBL" id="CP053452">
    <property type="protein sequence ID" value="QJW93345.1"/>
    <property type="molecule type" value="Genomic_DNA"/>
</dbReference>
<keyword evidence="2" id="KW-1185">Reference proteome</keyword>
<protein>
    <submittedName>
        <fullName evidence="1">Uncharacterized protein</fullName>
    </submittedName>
</protein>
<organism evidence="1 2">
    <name type="scientific">Frigoriglobus tundricola</name>
    <dbReference type="NCBI Taxonomy" id="2774151"/>
    <lineage>
        <taxon>Bacteria</taxon>
        <taxon>Pseudomonadati</taxon>
        <taxon>Planctomycetota</taxon>
        <taxon>Planctomycetia</taxon>
        <taxon>Gemmatales</taxon>
        <taxon>Gemmataceae</taxon>
        <taxon>Frigoriglobus</taxon>
    </lineage>
</organism>
<dbReference type="AlphaFoldDB" id="A0A6M5YH21"/>
<evidence type="ECO:0000313" key="1">
    <source>
        <dbReference type="EMBL" id="QJW93345.1"/>
    </source>
</evidence>
<dbReference type="KEGG" id="ftj:FTUN_0851"/>